<evidence type="ECO:0000256" key="7">
    <source>
        <dbReference type="ARBA" id="ARBA00023242"/>
    </source>
</evidence>
<evidence type="ECO:0000256" key="2">
    <source>
        <dbReference type="ARBA" id="ARBA00009679"/>
    </source>
</evidence>
<dbReference type="InterPro" id="IPR015408">
    <property type="entry name" value="Znf_Mcm10/DnaG"/>
</dbReference>
<evidence type="ECO:0000259" key="8">
    <source>
        <dbReference type="Pfam" id="PF09329"/>
    </source>
</evidence>
<protein>
    <recommendedName>
        <fullName evidence="12">Zinc finger Mcm10/DnaG-type domain-containing protein</fullName>
    </recommendedName>
</protein>
<evidence type="ECO:0008006" key="12">
    <source>
        <dbReference type="Google" id="ProtNLM"/>
    </source>
</evidence>
<dbReference type="PANTHER" id="PTHR13454:SF11">
    <property type="entry name" value="PROTEIN MCM10 HOMOLOG"/>
    <property type="match status" value="1"/>
</dbReference>
<comment type="caution">
    <text evidence="10">The sequence shown here is derived from an EMBL/GenBank/DDBJ whole genome shotgun (WGS) entry which is preliminary data.</text>
</comment>
<keyword evidence="4" id="KW-0479">Metal-binding</keyword>
<evidence type="ECO:0000256" key="5">
    <source>
        <dbReference type="ARBA" id="ARBA00022771"/>
    </source>
</evidence>
<evidence type="ECO:0000256" key="1">
    <source>
        <dbReference type="ARBA" id="ARBA00004123"/>
    </source>
</evidence>
<evidence type="ECO:0000256" key="4">
    <source>
        <dbReference type="ARBA" id="ARBA00022723"/>
    </source>
</evidence>
<dbReference type="EMBL" id="JADAQX010000072">
    <property type="protein sequence ID" value="KAF8822219.1"/>
    <property type="molecule type" value="Genomic_DNA"/>
</dbReference>
<evidence type="ECO:0000259" key="9">
    <source>
        <dbReference type="Pfam" id="PF22379"/>
    </source>
</evidence>
<dbReference type="InterPro" id="IPR040184">
    <property type="entry name" value="Mcm10"/>
</dbReference>
<keyword evidence="6" id="KW-0862">Zinc</keyword>
<keyword evidence="3" id="KW-0235">DNA replication</keyword>
<keyword evidence="7" id="KW-0539">Nucleus</keyword>
<feature type="domain" description="MCM10 OB-fold" evidence="9">
    <location>
        <begin position="58"/>
        <end position="131"/>
    </location>
</feature>
<gene>
    <name evidence="10" type="ORF">IE077_000788</name>
</gene>
<dbReference type="Proteomes" id="UP000823046">
    <property type="component" value="Unassembled WGS sequence"/>
</dbReference>
<dbReference type="Gene3D" id="2.40.50.140">
    <property type="entry name" value="Nucleic acid-binding proteins"/>
    <property type="match status" value="1"/>
</dbReference>
<organism evidence="10 11">
    <name type="scientific">Cardiosporidium cionae</name>
    <dbReference type="NCBI Taxonomy" id="476202"/>
    <lineage>
        <taxon>Eukaryota</taxon>
        <taxon>Sar</taxon>
        <taxon>Alveolata</taxon>
        <taxon>Apicomplexa</taxon>
        <taxon>Aconoidasida</taxon>
        <taxon>Nephromycida</taxon>
        <taxon>Cardiosporidium</taxon>
    </lineage>
</organism>
<accession>A0ABQ7JDZ2</accession>
<keyword evidence="11" id="KW-1185">Reference proteome</keyword>
<dbReference type="PANTHER" id="PTHR13454">
    <property type="entry name" value="PROTEIN MCM10 HOMOLOG"/>
    <property type="match status" value="1"/>
</dbReference>
<name>A0ABQ7JDZ2_9APIC</name>
<evidence type="ECO:0000313" key="11">
    <source>
        <dbReference type="Proteomes" id="UP000823046"/>
    </source>
</evidence>
<dbReference type="InterPro" id="IPR055065">
    <property type="entry name" value="OB_MCM10"/>
</dbReference>
<dbReference type="Pfam" id="PF09329">
    <property type="entry name" value="zf-primase"/>
    <property type="match status" value="1"/>
</dbReference>
<comment type="subcellular location">
    <subcellularLocation>
        <location evidence="1">Nucleus</location>
    </subcellularLocation>
</comment>
<dbReference type="InterPro" id="IPR012340">
    <property type="entry name" value="NA-bd_OB-fold"/>
</dbReference>
<comment type="similarity">
    <text evidence="2">Belongs to the MCM10 family.</text>
</comment>
<sequence length="634" mass="70998">MAASTYSSDFCLDHSGFRANGIDLYLSSWNMDKNVLKKILSDKATAFLNLASFILKDSAVDQSRSDHAIIGTVLSTRVSEIRDRTMIMWEFSDLKETRLRVTLFGDLQEKKEYTQEGSVWAILNPHLKPKDPQYDLRMVDVADTSTLMNIGTVSGLMQCKGVTQRGTQCKNIMYSSLFGEYCKYHVNQFKKRKKGNKGENSSNSVLNSIEDASGGKINSVASAASDNKNYGNSTIKGNFIINKESLAQKKYRMLDKGGAVQSVQVPKKTELEKLIIGQRSPEASCGKCLFGDKSENGKGSLSDVKLGYKLPKMQYLLEKAMKSRENLERKRNNIDCGLKFITDRKPIGSIKSKESPNTLADRSQTYPTTLNIASNLKDKHTVLPKIPLYCDSSTKCVSYSSSTLSCEDTKVTNFEQPTIMAKCNPSKCLKKDVGAKKCELSDSFLRWWMQLNFLLGSNNSMDFERLGKELLHVEDPNFQFSHEEGAIVELKKLCQGLLYHTDEQVSISALKCLRNLVGKKKKITAISTVSTILGSDNCNAVKETFSKRRCSPENKNINAGEIAPAHQKLYDESLMQEVREALGKKSVVDAYRQQEDLDDIKKELQKLGKLECTEELKQTIMEIGVPAFFCMQAC</sequence>
<feature type="domain" description="Zinc finger Mcm10/DnaG-type" evidence="8">
    <location>
        <begin position="151"/>
        <end position="194"/>
    </location>
</feature>
<dbReference type="Pfam" id="PF22379">
    <property type="entry name" value="OB_MCM10"/>
    <property type="match status" value="1"/>
</dbReference>
<proteinExistence type="inferred from homology"/>
<evidence type="ECO:0000256" key="6">
    <source>
        <dbReference type="ARBA" id="ARBA00022833"/>
    </source>
</evidence>
<reference evidence="10 11" key="1">
    <citation type="journal article" date="2020" name="bioRxiv">
        <title>Metabolic contributions of an alphaproteobacterial endosymbiont in the apicomplexan Cardiosporidium cionae.</title>
        <authorList>
            <person name="Hunter E.S."/>
            <person name="Paight C.J."/>
            <person name="Lane C.E."/>
        </authorList>
    </citation>
    <scope>NUCLEOTIDE SEQUENCE [LARGE SCALE GENOMIC DNA]</scope>
    <source>
        <strain evidence="10">ESH_2018</strain>
    </source>
</reference>
<evidence type="ECO:0000256" key="3">
    <source>
        <dbReference type="ARBA" id="ARBA00022705"/>
    </source>
</evidence>
<evidence type="ECO:0000313" key="10">
    <source>
        <dbReference type="EMBL" id="KAF8822219.1"/>
    </source>
</evidence>
<keyword evidence="5" id="KW-0863">Zinc-finger</keyword>